<keyword evidence="3" id="KW-0479">Metal-binding</keyword>
<sequence>MASSLHQQAIVFCCDQNYAPHLVTALTSLLLNTTRRDFDILILTEGFQPNTISCLNRVTKIFAAPIRLIQTPPINQLLPVNSIILRPHITTATLIRLFLDDLIDSHYQKLVYCDCDLVFENDVDELFSEDLAGHSLGAIPDVVFMDFTHPRLMFTDHYSYFNAGVLLIDFMLWKKNKIKEKMLDILQVTSPENILFADQDILNLVFSQQEYQPLNSRFNYQTLVRLGDILEPKECCFSPVIRHFAGEVKPWHEWCPQPVQNIYSKYRNIAPWDENLILEKPKNFNQLVVGFEILKRSGQFDLATQYSEQIIRVLNRKK</sequence>
<evidence type="ECO:0000256" key="1">
    <source>
        <dbReference type="ARBA" id="ARBA00022676"/>
    </source>
</evidence>
<gene>
    <name evidence="4" type="ORF">EKO22_03145</name>
</gene>
<dbReference type="PANTHER" id="PTHR13778">
    <property type="entry name" value="GLYCOSYLTRANSFERASE 8 DOMAIN-CONTAINING PROTEIN"/>
    <property type="match status" value="1"/>
</dbReference>
<dbReference type="InterPro" id="IPR002495">
    <property type="entry name" value="Glyco_trans_8"/>
</dbReference>
<keyword evidence="1" id="KW-0328">Glycosyltransferase</keyword>
<dbReference type="Gene3D" id="3.90.550.10">
    <property type="entry name" value="Spore Coat Polysaccharide Biosynthesis Protein SpsA, Chain A"/>
    <property type="match status" value="1"/>
</dbReference>
<dbReference type="CDD" id="cd04194">
    <property type="entry name" value="GT8_A4GalT_like"/>
    <property type="match status" value="1"/>
</dbReference>
<dbReference type="GO" id="GO:0046872">
    <property type="term" value="F:metal ion binding"/>
    <property type="evidence" value="ECO:0007669"/>
    <property type="project" value="UniProtKB-KW"/>
</dbReference>
<dbReference type="EC" id="2.-.-.-" evidence="4"/>
<protein>
    <submittedName>
        <fullName evidence="4">Glycosyltransferase family 8 protein</fullName>
        <ecNumber evidence="4">2.-.-.-</ecNumber>
    </submittedName>
</protein>
<evidence type="ECO:0000256" key="2">
    <source>
        <dbReference type="ARBA" id="ARBA00022679"/>
    </source>
</evidence>
<organism evidence="4">
    <name type="scientific">Synechococcus elongatus PCC 11802</name>
    <dbReference type="NCBI Taxonomy" id="2283154"/>
    <lineage>
        <taxon>Bacteria</taxon>
        <taxon>Bacillati</taxon>
        <taxon>Cyanobacteriota</taxon>
        <taxon>Cyanophyceae</taxon>
        <taxon>Synechococcales</taxon>
        <taxon>Synechococcaceae</taxon>
        <taxon>Synechococcus</taxon>
    </lineage>
</organism>
<dbReference type="InterPro" id="IPR050748">
    <property type="entry name" value="Glycosyltrans_8_dom-fam"/>
</dbReference>
<accession>A0AAT9JQD6</accession>
<dbReference type="EMBL" id="CP034671">
    <property type="protein sequence ID" value="QFZ91511.2"/>
    <property type="molecule type" value="Genomic_DNA"/>
</dbReference>
<evidence type="ECO:0000313" key="4">
    <source>
        <dbReference type="EMBL" id="QFZ91511.2"/>
    </source>
</evidence>
<evidence type="ECO:0000256" key="3">
    <source>
        <dbReference type="ARBA" id="ARBA00022723"/>
    </source>
</evidence>
<dbReference type="PANTHER" id="PTHR13778:SF47">
    <property type="entry name" value="LIPOPOLYSACCHARIDE 1,3-GALACTOSYLTRANSFERASE"/>
    <property type="match status" value="1"/>
</dbReference>
<dbReference type="AlphaFoldDB" id="A0AAT9JQD6"/>
<dbReference type="RefSeq" id="WP_208677719.1">
    <property type="nucleotide sequence ID" value="NZ_CP034671.2"/>
</dbReference>
<reference evidence="4" key="1">
    <citation type="submission" date="2024-01" db="EMBL/GenBank/DDBJ databases">
        <title>Synechococcus elongatus PCC 11802, a close yet different native of Synechococcus elongatus PCC 11801.</title>
        <authorList>
            <person name="Jaiswal D."/>
            <person name="Sengupta A."/>
            <person name="Sengupta S."/>
            <person name="Pakrasi H.B."/>
            <person name="Wangikar P."/>
        </authorList>
    </citation>
    <scope>NUCLEOTIDE SEQUENCE</scope>
    <source>
        <strain evidence="4">PCC 11802</strain>
    </source>
</reference>
<dbReference type="InterPro" id="IPR029044">
    <property type="entry name" value="Nucleotide-diphossugar_trans"/>
</dbReference>
<dbReference type="GO" id="GO:0016757">
    <property type="term" value="F:glycosyltransferase activity"/>
    <property type="evidence" value="ECO:0007669"/>
    <property type="project" value="UniProtKB-KW"/>
</dbReference>
<proteinExistence type="predicted"/>
<dbReference type="SUPFAM" id="SSF53448">
    <property type="entry name" value="Nucleotide-diphospho-sugar transferases"/>
    <property type="match status" value="1"/>
</dbReference>
<name>A0AAT9JQD6_SYNEL</name>
<dbReference type="Pfam" id="PF01501">
    <property type="entry name" value="Glyco_transf_8"/>
    <property type="match status" value="1"/>
</dbReference>
<keyword evidence="2 4" id="KW-0808">Transferase</keyword>